<evidence type="ECO:0000256" key="3">
    <source>
        <dbReference type="ARBA" id="ARBA00022896"/>
    </source>
</evidence>
<dbReference type="Pfam" id="PF03171">
    <property type="entry name" value="2OG-FeII_Oxy"/>
    <property type="match status" value="1"/>
</dbReference>
<proteinExistence type="inferred from homology"/>
<evidence type="ECO:0000256" key="2">
    <source>
        <dbReference type="ARBA" id="ARBA00022723"/>
    </source>
</evidence>
<comment type="similarity">
    <text evidence="1 6">Belongs to the iron/ascorbate-dependent oxidoreductase family.</text>
</comment>
<evidence type="ECO:0000313" key="8">
    <source>
        <dbReference type="EMBL" id="KAK4375685.1"/>
    </source>
</evidence>
<dbReference type="Proteomes" id="UP001291623">
    <property type="component" value="Unassembled WGS sequence"/>
</dbReference>
<dbReference type="InterPro" id="IPR027443">
    <property type="entry name" value="IPNS-like_sf"/>
</dbReference>
<dbReference type="GO" id="GO:0009805">
    <property type="term" value="P:coumarin biosynthetic process"/>
    <property type="evidence" value="ECO:0007669"/>
    <property type="project" value="UniProtKB-ARBA"/>
</dbReference>
<sequence length="269" mass="30241">MATLVSNWSTNNVSESFITPLEKRGEKDVPLGNDVSIIDLQQDHHLVVQQITKACQDFGLFQVINHEFLMAETMKVCKEFFALPAEEKEKLQLKGKPAKFELPLEQKAKLYIEGEQLSNDECFYWKDTLAHGCHPMDEELVNSWPEKPATYSSTLGSGGHYDGNLITFLQQDLSGLQLLIVKDGNWIAVEPIPTAFVINLGLTLKVITNEKFEGSIHRVVTDPTRDRVSIVTSIGPDYSCTIEPAKELLSQDNPHSTNLIHMLSLLRFT</sequence>
<evidence type="ECO:0000256" key="6">
    <source>
        <dbReference type="RuleBase" id="RU003682"/>
    </source>
</evidence>
<dbReference type="Gene3D" id="2.60.120.330">
    <property type="entry name" value="B-lactam Antibiotic, Isopenicillin N Synthase, Chain"/>
    <property type="match status" value="2"/>
</dbReference>
<dbReference type="InterPro" id="IPR044861">
    <property type="entry name" value="IPNS-like_FE2OG_OXY"/>
</dbReference>
<evidence type="ECO:0000256" key="1">
    <source>
        <dbReference type="ARBA" id="ARBA00008056"/>
    </source>
</evidence>
<keyword evidence="9" id="KW-1185">Reference proteome</keyword>
<dbReference type="GO" id="GO:0002238">
    <property type="term" value="P:response to molecule of fungal origin"/>
    <property type="evidence" value="ECO:0007669"/>
    <property type="project" value="UniProtKB-ARBA"/>
</dbReference>
<protein>
    <recommendedName>
        <fullName evidence="7">Fe2OG dioxygenase domain-containing protein</fullName>
    </recommendedName>
</protein>
<evidence type="ECO:0000256" key="4">
    <source>
        <dbReference type="ARBA" id="ARBA00023002"/>
    </source>
</evidence>
<dbReference type="EMBL" id="JAVYJV010000003">
    <property type="protein sequence ID" value="KAK4375685.1"/>
    <property type="molecule type" value="Genomic_DNA"/>
</dbReference>
<dbReference type="GO" id="GO:0016706">
    <property type="term" value="F:2-oxoglutarate-dependent dioxygenase activity"/>
    <property type="evidence" value="ECO:0007669"/>
    <property type="project" value="UniProtKB-ARBA"/>
</dbReference>
<reference evidence="8" key="1">
    <citation type="submission" date="2023-12" db="EMBL/GenBank/DDBJ databases">
        <title>Genome assembly of Anisodus tanguticus.</title>
        <authorList>
            <person name="Wang Y.-J."/>
        </authorList>
    </citation>
    <scope>NUCLEOTIDE SEQUENCE</scope>
    <source>
        <strain evidence="8">KB-2021</strain>
        <tissue evidence="8">Leaf</tissue>
    </source>
</reference>
<gene>
    <name evidence="8" type="ORF">RND71_006362</name>
</gene>
<evidence type="ECO:0000313" key="9">
    <source>
        <dbReference type="Proteomes" id="UP001291623"/>
    </source>
</evidence>
<keyword evidence="5 6" id="KW-0408">Iron</keyword>
<name>A0AAE1VW52_9SOLA</name>
<dbReference type="GO" id="GO:0046872">
    <property type="term" value="F:metal ion binding"/>
    <property type="evidence" value="ECO:0007669"/>
    <property type="project" value="UniProtKB-KW"/>
</dbReference>
<comment type="caution">
    <text evidence="8">The sequence shown here is derived from an EMBL/GenBank/DDBJ whole genome shotgun (WGS) entry which is preliminary data.</text>
</comment>
<keyword evidence="3" id="KW-0847">Vitamin C</keyword>
<feature type="domain" description="Fe2OG dioxygenase" evidence="7">
    <location>
        <begin position="135"/>
        <end position="236"/>
    </location>
</feature>
<evidence type="ECO:0000256" key="5">
    <source>
        <dbReference type="ARBA" id="ARBA00023004"/>
    </source>
</evidence>
<dbReference type="GO" id="GO:0031418">
    <property type="term" value="F:L-ascorbic acid binding"/>
    <property type="evidence" value="ECO:0007669"/>
    <property type="project" value="UniProtKB-KW"/>
</dbReference>
<accession>A0AAE1VW52</accession>
<dbReference type="AlphaFoldDB" id="A0AAE1VW52"/>
<keyword evidence="4 6" id="KW-0560">Oxidoreductase</keyword>
<keyword evidence="2 6" id="KW-0479">Metal-binding</keyword>
<dbReference type="InterPro" id="IPR005123">
    <property type="entry name" value="Oxoglu/Fe-dep_dioxygenase_dom"/>
</dbReference>
<evidence type="ECO:0000259" key="7">
    <source>
        <dbReference type="PROSITE" id="PS51471"/>
    </source>
</evidence>
<dbReference type="InterPro" id="IPR026992">
    <property type="entry name" value="DIOX_N"/>
</dbReference>
<dbReference type="PANTHER" id="PTHR47991">
    <property type="entry name" value="OXOGLUTARATE/IRON-DEPENDENT DIOXYGENASE"/>
    <property type="match status" value="1"/>
</dbReference>
<dbReference type="InterPro" id="IPR050295">
    <property type="entry name" value="Plant_2OG-oxidoreductases"/>
</dbReference>
<organism evidence="8 9">
    <name type="scientific">Anisodus tanguticus</name>
    <dbReference type="NCBI Taxonomy" id="243964"/>
    <lineage>
        <taxon>Eukaryota</taxon>
        <taxon>Viridiplantae</taxon>
        <taxon>Streptophyta</taxon>
        <taxon>Embryophyta</taxon>
        <taxon>Tracheophyta</taxon>
        <taxon>Spermatophyta</taxon>
        <taxon>Magnoliopsida</taxon>
        <taxon>eudicotyledons</taxon>
        <taxon>Gunneridae</taxon>
        <taxon>Pentapetalae</taxon>
        <taxon>asterids</taxon>
        <taxon>lamiids</taxon>
        <taxon>Solanales</taxon>
        <taxon>Solanaceae</taxon>
        <taxon>Solanoideae</taxon>
        <taxon>Hyoscyameae</taxon>
        <taxon>Anisodus</taxon>
    </lineage>
</organism>
<dbReference type="Pfam" id="PF14226">
    <property type="entry name" value="DIOX_N"/>
    <property type="match status" value="1"/>
</dbReference>
<dbReference type="PROSITE" id="PS51471">
    <property type="entry name" value="FE2OG_OXY"/>
    <property type="match status" value="1"/>
</dbReference>
<dbReference type="SUPFAM" id="SSF51197">
    <property type="entry name" value="Clavaminate synthase-like"/>
    <property type="match status" value="1"/>
</dbReference>